<reference evidence="4" key="1">
    <citation type="submission" date="2022-07" db="EMBL/GenBank/DDBJ databases">
        <authorList>
            <person name="Trinca V."/>
            <person name="Uliana J.V.C."/>
            <person name="Torres T.T."/>
            <person name="Ward R.J."/>
            <person name="Monesi N."/>
        </authorList>
    </citation>
    <scope>NUCLEOTIDE SEQUENCE</scope>
    <source>
        <strain evidence="4">HSMRA1968</strain>
        <tissue evidence="4">Whole embryos</tissue>
    </source>
</reference>
<feature type="region of interest" description="Disordered" evidence="1">
    <location>
        <begin position="651"/>
        <end position="711"/>
    </location>
</feature>
<feature type="region of interest" description="Disordered" evidence="1">
    <location>
        <begin position="324"/>
        <end position="387"/>
    </location>
</feature>
<keyword evidence="2" id="KW-0472">Membrane</keyword>
<feature type="compositionally biased region" description="Low complexity" evidence="1">
    <location>
        <begin position="1329"/>
        <end position="1344"/>
    </location>
</feature>
<feature type="compositionally biased region" description="Low complexity" evidence="1">
    <location>
        <begin position="787"/>
        <end position="801"/>
    </location>
</feature>
<feature type="region of interest" description="Disordered" evidence="1">
    <location>
        <begin position="1261"/>
        <end position="1292"/>
    </location>
</feature>
<feature type="region of interest" description="Disordered" evidence="1">
    <location>
        <begin position="1125"/>
        <end position="1147"/>
    </location>
</feature>
<dbReference type="EMBL" id="WJQU01000002">
    <property type="protein sequence ID" value="KAJ6644246.1"/>
    <property type="molecule type" value="Genomic_DNA"/>
</dbReference>
<feature type="region of interest" description="Disordered" evidence="1">
    <location>
        <begin position="1195"/>
        <end position="1216"/>
    </location>
</feature>
<feature type="region of interest" description="Disordered" evidence="1">
    <location>
        <begin position="1039"/>
        <end position="1058"/>
    </location>
</feature>
<dbReference type="Proteomes" id="UP001151699">
    <property type="component" value="Chromosome B"/>
</dbReference>
<keyword evidence="2" id="KW-1133">Transmembrane helix</keyword>
<feature type="compositionally biased region" description="Basic and acidic residues" evidence="1">
    <location>
        <begin position="1561"/>
        <end position="1570"/>
    </location>
</feature>
<feature type="compositionally biased region" description="Polar residues" evidence="1">
    <location>
        <begin position="1345"/>
        <end position="1354"/>
    </location>
</feature>
<feature type="compositionally biased region" description="Polar residues" evidence="1">
    <location>
        <begin position="328"/>
        <end position="342"/>
    </location>
</feature>
<dbReference type="InterPro" id="IPR057507">
    <property type="entry name" value="Sha_B-like_N"/>
</dbReference>
<name>A0A9Q0N741_9DIPT</name>
<dbReference type="Pfam" id="PF23328">
    <property type="entry name" value="Sha_B_N"/>
    <property type="match status" value="1"/>
</dbReference>
<feature type="region of interest" description="Disordered" evidence="1">
    <location>
        <begin position="922"/>
        <end position="956"/>
    </location>
</feature>
<evidence type="ECO:0000256" key="1">
    <source>
        <dbReference type="SAM" id="MobiDB-lite"/>
    </source>
</evidence>
<feature type="region of interest" description="Disordered" evidence="1">
    <location>
        <begin position="974"/>
        <end position="998"/>
    </location>
</feature>
<feature type="region of interest" description="Disordered" evidence="1">
    <location>
        <begin position="784"/>
        <end position="821"/>
    </location>
</feature>
<dbReference type="OrthoDB" id="6346242at2759"/>
<feature type="compositionally biased region" description="Low complexity" evidence="1">
    <location>
        <begin position="937"/>
        <end position="956"/>
    </location>
</feature>
<keyword evidence="5" id="KW-1185">Reference proteome</keyword>
<evidence type="ECO:0000259" key="3">
    <source>
        <dbReference type="Pfam" id="PF23328"/>
    </source>
</evidence>
<feature type="compositionally biased region" description="Basic and acidic residues" evidence="1">
    <location>
        <begin position="974"/>
        <end position="984"/>
    </location>
</feature>
<feature type="compositionally biased region" description="Low complexity" evidence="1">
    <location>
        <begin position="676"/>
        <end position="695"/>
    </location>
</feature>
<dbReference type="GO" id="GO:0035317">
    <property type="term" value="P:imaginal disc-derived wing hair organization"/>
    <property type="evidence" value="ECO:0007669"/>
    <property type="project" value="TreeGrafter"/>
</dbReference>
<feature type="compositionally biased region" description="Acidic residues" evidence="1">
    <location>
        <begin position="1045"/>
        <end position="1055"/>
    </location>
</feature>
<feature type="compositionally biased region" description="Polar residues" evidence="1">
    <location>
        <begin position="1492"/>
        <end position="1502"/>
    </location>
</feature>
<feature type="transmembrane region" description="Helical" evidence="2">
    <location>
        <begin position="294"/>
        <end position="316"/>
    </location>
</feature>
<protein>
    <recommendedName>
        <fullName evidence="3">Shavenoid isoform B-like N-terminal domain-containing protein</fullName>
    </recommendedName>
</protein>
<feature type="region of interest" description="Disordered" evidence="1">
    <location>
        <begin position="1482"/>
        <end position="1523"/>
    </location>
</feature>
<evidence type="ECO:0000313" key="5">
    <source>
        <dbReference type="Proteomes" id="UP001151699"/>
    </source>
</evidence>
<feature type="compositionally biased region" description="Polar residues" evidence="1">
    <location>
        <begin position="353"/>
        <end position="363"/>
    </location>
</feature>
<feature type="compositionally biased region" description="Low complexity" evidence="1">
    <location>
        <begin position="1262"/>
        <end position="1272"/>
    </location>
</feature>
<evidence type="ECO:0000256" key="2">
    <source>
        <dbReference type="SAM" id="Phobius"/>
    </source>
</evidence>
<dbReference type="PANTHER" id="PTHR39387:SF1">
    <property type="entry name" value="SHAVENOID, ISOFORM B"/>
    <property type="match status" value="1"/>
</dbReference>
<dbReference type="GO" id="GO:0005938">
    <property type="term" value="C:cell cortex"/>
    <property type="evidence" value="ECO:0007669"/>
    <property type="project" value="TreeGrafter"/>
</dbReference>
<gene>
    <name evidence="4" type="ORF">Bhyg_09213</name>
</gene>
<sequence length="1662" mass="185496">MMQVHVGTWLLIPKVCYWNITQHFARRAKMLTINSDNGIIGCEAAPSSSVVPSDGPSVLELALKRVADTHRVDNLTRQHGGDVFHANVDFLQCETDTCVGLSSGTAALYKTETKDVDKSKYKSNMDECRCQCLSHLTTFREDLNICVDDIHGVKAPICAISSSQYLTTTGWSELRNPINTDVPFRLFRDEGRTFLQWLGDSELRHRMQGRLILVHLMCRDMAPFQTENVDEDKATGQPTLNGIISNQNLFSPCVAFRVVGTPMKHVNNVTEVSFQLETNVSSVISSDGLSSREYVVISACTVLLGLIYVASVFLYLHVKKRKSRHSSENNSSANTTMKNDQVTFGPGYKRNDSITGFGTNRSGLDNERASTRKQTGHRGMPDPINGEEIGIVKNNPLLRHYPSLSDNSGFTADLSNSNSECDDDRLIDANFMKNMHSSIMIHQSNGCSNEAKFGTEGAGSSAAQETECLPEENVSIVEDLTSDDKLENMKAIVNGTMRRKLYFNPAYFEPHLLMSPPAAAVEFLTKIREVITIAKYKMATKRYQPSLIVIPEENGANGSETYANRALLSRRGSTLSQNTEHTRKTSCAGCPGCDDDANKMKVSNGANCKNCGDKRNSIRKWLEDVSMHEGDRITEIENEHNILDRSVAKERSFECKDRPPTELSVHCKGSRKSVGDSSSSSDSDTIKANSESSRNSSKRKAPSIPANPPKIISHYLKPDKIKQNNFNANVTDLNVYEKSDHINNNLLTKNSMNAILHSSKIYDKSELYNRLSIGSELYNNPQFSLNSPQLSQRSRCSQRSSTKSHRSSSRSRPEVLDQFSNPQQIRHYEAMKKLQQMPDMVYEAMANDFNKRKNHYGMINVPTPDYDETLKKWKPKHDLPYVDVPTPDYNTYGRTKRIHPPDSPIYSRKSPQHLIVDYETDSLERSTTKIGRASITPPSNNSDLSSQPSPSLSVALPLEEEVEVRNTVYDRVEGSRQDGDELIKPPKLPPKKQKDCNVTPAKKTMNVSEAYLLSNLPLEPRIKYNTPHEGSMTIEVEHNPTDCESSTDSEQFEQDTLDRKPRKVNNVTKDAKPNGWTQHLTKSEHFLNHSDDTVNYSSLENMSSLPDMKCLQNKINTQLVLRSNGSFKSNSSHRDSTDSNSDPSQTNLQRNLNSLRQIYESKIVKQNNSAVPGSVPSKKSIENSEIGRLLTLEARHSKRQRKTNPLQPTLKKPMPPDLIPFSNTLYDSPKSPVPVDGLIIQKNLSGWNTDDTNRSDYTDAFESTSSESTEITGVSDTPANSEFESEKRKAATPKTYSQVSKLAKFHINNEIQQNCAKDYAEDSGTFTGKLSSEEPSSETSTLKSGSTNFTYSRNGKTESDLDKIEVLSSKSLSLHNVPMQNHTNNIMHDLTKHSNFDLMVARTMPTKVFRVDVNPSTHGMQIALGLKDRAKKSKDLKNAWKKFVSKFQSGSSKKTDFEGLERASALSDDGISSMPDESVTIADETGKDESGTSRPESATSHGNKSKPKSDSDGGYLSADSSESRHNKKLYERFNFKSAKANVESTTSDNDFAQKNVNRMQEIKESSESEKSFSQTQSPVNSLNKKPSITGFIPKTFFNGIHHDAIQVNVYSSDDERYSNCGSSESDEEFNLEDLCESGAESVETNSVFFKNVRKSGGKEELN</sequence>
<accession>A0A9Q0N741</accession>
<feature type="domain" description="Shavenoid isoform B-like N-terminal" evidence="3">
    <location>
        <begin position="74"/>
        <end position="151"/>
    </location>
</feature>
<comment type="caution">
    <text evidence="4">The sequence shown here is derived from an EMBL/GenBank/DDBJ whole genome shotgun (WGS) entry which is preliminary data.</text>
</comment>
<proteinExistence type="predicted"/>
<feature type="compositionally biased region" description="Basic and acidic residues" evidence="1">
    <location>
        <begin position="651"/>
        <end position="660"/>
    </location>
</feature>
<evidence type="ECO:0000313" key="4">
    <source>
        <dbReference type="EMBL" id="KAJ6644246.1"/>
    </source>
</evidence>
<keyword evidence="2" id="KW-0812">Transmembrane</keyword>
<dbReference type="PANTHER" id="PTHR39387">
    <property type="entry name" value="SHAVENOID, ISOFORM B"/>
    <property type="match status" value="1"/>
</dbReference>
<feature type="compositionally biased region" description="Polar residues" evidence="1">
    <location>
        <begin position="1138"/>
        <end position="1147"/>
    </location>
</feature>
<feature type="region of interest" description="Disordered" evidence="1">
    <location>
        <begin position="1324"/>
        <end position="1355"/>
    </location>
</feature>
<organism evidence="4 5">
    <name type="scientific">Pseudolycoriella hygida</name>
    <dbReference type="NCBI Taxonomy" id="35572"/>
    <lineage>
        <taxon>Eukaryota</taxon>
        <taxon>Metazoa</taxon>
        <taxon>Ecdysozoa</taxon>
        <taxon>Arthropoda</taxon>
        <taxon>Hexapoda</taxon>
        <taxon>Insecta</taxon>
        <taxon>Pterygota</taxon>
        <taxon>Neoptera</taxon>
        <taxon>Endopterygota</taxon>
        <taxon>Diptera</taxon>
        <taxon>Nematocera</taxon>
        <taxon>Sciaroidea</taxon>
        <taxon>Sciaridae</taxon>
        <taxon>Pseudolycoriella</taxon>
    </lineage>
</organism>
<feature type="region of interest" description="Disordered" evidence="1">
    <location>
        <begin position="1561"/>
        <end position="1585"/>
    </location>
</feature>